<feature type="domain" description="Bacterial sugar transferase" evidence="4">
    <location>
        <begin position="392"/>
        <end position="566"/>
    </location>
</feature>
<sequence length="591" mass="67960">MKKVAHICTSAISHKILADKMAVLQKAEYEVHLISSPDGYDEEFMKRYRLKLHFVPMNRKIHVLDDLRSILQMRSLLRRERFDIVHTHTAKAGLIGRVAGWLARTPMILHTSHGLPFFDGQKWVASFIYRSLERLGARFCDALSSQNREDMEKLRELAPGKPVYYEGNGVDLNRLDEFRYRIDQAELDRVRQEALIPEGKKIILMAARLEPVKDHAFLLESLRLLKDKHGDDFCCVLAGKGPLEAEIRRKIMELGLEEEVRLIGHQSYIYPWIKLADIVVLTSEKEGIPRFLMEAMAFSKPAVGSDVLGTRELVKHNETGFLVPYKQPEPFADALHKLLTSDELLKQFGSEARSVIEREFTEQAVVVRLHRMYGEIEQKKTGRKRKSVQRIKRVLDFTAALTAVIAFAPLFVLVALLVRLNLGSPVLFRQQRPGLHGKPFHVYKFRTMNDRKDSKGELLPDSERLTTFGKLLRKTSMDELPQLFNVLRGDMSLIGPRPLLMEYLPLYTEEQQKRHWVRPGITGWAQVNGRNAISWEEKFALDVWYTDHPSLMLDAKILWMTVKKVFRADGVQQAGHATTSKFTGNRKAEGF</sequence>
<dbReference type="InterPro" id="IPR028098">
    <property type="entry name" value="Glyco_trans_4-like_N"/>
</dbReference>
<comment type="similarity">
    <text evidence="1">Belongs to the bacterial sugar transferase family.</text>
</comment>
<keyword evidence="2" id="KW-1133">Transmembrane helix</keyword>
<feature type="domain" description="Glycosyltransferase subfamily 4-like N-terminal" evidence="5">
    <location>
        <begin position="22"/>
        <end position="157"/>
    </location>
</feature>
<keyword evidence="2" id="KW-0812">Transmembrane</keyword>
<evidence type="ECO:0000256" key="1">
    <source>
        <dbReference type="ARBA" id="ARBA00006464"/>
    </source>
</evidence>
<evidence type="ECO:0000259" key="4">
    <source>
        <dbReference type="Pfam" id="PF02397"/>
    </source>
</evidence>
<name>A0A081NZK8_9BACL</name>
<evidence type="ECO:0000313" key="6">
    <source>
        <dbReference type="EMBL" id="KEQ23881.1"/>
    </source>
</evidence>
<dbReference type="CDD" id="cd03808">
    <property type="entry name" value="GT4_CapM-like"/>
    <property type="match status" value="1"/>
</dbReference>
<evidence type="ECO:0000256" key="2">
    <source>
        <dbReference type="SAM" id="Phobius"/>
    </source>
</evidence>
<dbReference type="Proteomes" id="UP000028123">
    <property type="component" value="Unassembled WGS sequence"/>
</dbReference>
<gene>
    <name evidence="6" type="ORF">ET33_12710</name>
</gene>
<dbReference type="eggNOG" id="COG0438">
    <property type="taxonomic scope" value="Bacteria"/>
</dbReference>
<dbReference type="Pfam" id="PF02397">
    <property type="entry name" value="Bac_transf"/>
    <property type="match status" value="1"/>
</dbReference>
<comment type="caution">
    <text evidence="6">The sequence shown here is derived from an EMBL/GenBank/DDBJ whole genome shotgun (WGS) entry which is preliminary data.</text>
</comment>
<accession>A0A081NZK8</accession>
<dbReference type="Gene3D" id="3.40.50.2000">
    <property type="entry name" value="Glycogen Phosphorylase B"/>
    <property type="match status" value="2"/>
</dbReference>
<dbReference type="GO" id="GO:0016780">
    <property type="term" value="F:phosphotransferase activity, for other substituted phosphate groups"/>
    <property type="evidence" value="ECO:0007669"/>
    <property type="project" value="TreeGrafter"/>
</dbReference>
<dbReference type="Pfam" id="PF13579">
    <property type="entry name" value="Glyco_trans_4_4"/>
    <property type="match status" value="1"/>
</dbReference>
<dbReference type="eggNOG" id="COG0707">
    <property type="taxonomic scope" value="Bacteria"/>
</dbReference>
<dbReference type="RefSeq" id="WP_036687463.1">
    <property type="nucleotide sequence ID" value="NZ_JNVM01000019.1"/>
</dbReference>
<dbReference type="Pfam" id="PF00534">
    <property type="entry name" value="Glycos_transf_1"/>
    <property type="match status" value="1"/>
</dbReference>
<keyword evidence="2" id="KW-0472">Membrane</keyword>
<dbReference type="GO" id="GO:0016757">
    <property type="term" value="F:glycosyltransferase activity"/>
    <property type="evidence" value="ECO:0007669"/>
    <property type="project" value="InterPro"/>
</dbReference>
<dbReference type="eggNOG" id="COG2148">
    <property type="taxonomic scope" value="Bacteria"/>
</dbReference>
<organism evidence="6 7">
    <name type="scientific">Paenibacillus tyrfis</name>
    <dbReference type="NCBI Taxonomy" id="1501230"/>
    <lineage>
        <taxon>Bacteria</taxon>
        <taxon>Bacillati</taxon>
        <taxon>Bacillota</taxon>
        <taxon>Bacilli</taxon>
        <taxon>Bacillales</taxon>
        <taxon>Paenibacillaceae</taxon>
        <taxon>Paenibacillus</taxon>
    </lineage>
</organism>
<dbReference type="AlphaFoldDB" id="A0A081NZK8"/>
<proteinExistence type="inferred from homology"/>
<dbReference type="InterPro" id="IPR001296">
    <property type="entry name" value="Glyco_trans_1"/>
</dbReference>
<dbReference type="PANTHER" id="PTHR30576:SF8">
    <property type="entry name" value="UNDECAPRENYL-PHOSPHATE GALACTOSE PHOSPHOTRANSFERASE"/>
    <property type="match status" value="1"/>
</dbReference>
<evidence type="ECO:0000259" key="3">
    <source>
        <dbReference type="Pfam" id="PF00534"/>
    </source>
</evidence>
<dbReference type="PANTHER" id="PTHR30576">
    <property type="entry name" value="COLANIC BIOSYNTHESIS UDP-GLUCOSE LIPID CARRIER TRANSFERASE"/>
    <property type="match status" value="1"/>
</dbReference>
<keyword evidence="6" id="KW-0808">Transferase</keyword>
<dbReference type="SUPFAM" id="SSF53756">
    <property type="entry name" value="UDP-Glycosyltransferase/glycogen phosphorylase"/>
    <property type="match status" value="1"/>
</dbReference>
<keyword evidence="7" id="KW-1185">Reference proteome</keyword>
<reference evidence="6 7" key="1">
    <citation type="submission" date="2014-06" db="EMBL/GenBank/DDBJ databases">
        <title>Draft genome sequence of Paenibacillus sp. MSt1.</title>
        <authorList>
            <person name="Aw Y.K."/>
            <person name="Ong K.S."/>
            <person name="Gan H.M."/>
            <person name="Lee S.M."/>
        </authorList>
    </citation>
    <scope>NUCLEOTIDE SEQUENCE [LARGE SCALE GENOMIC DNA]</scope>
    <source>
        <strain evidence="6 7">MSt1</strain>
    </source>
</reference>
<dbReference type="InterPro" id="IPR003362">
    <property type="entry name" value="Bact_transf"/>
</dbReference>
<dbReference type="OrthoDB" id="9806653at2"/>
<dbReference type="EMBL" id="JNVM01000019">
    <property type="protein sequence ID" value="KEQ23881.1"/>
    <property type="molecule type" value="Genomic_DNA"/>
</dbReference>
<feature type="transmembrane region" description="Helical" evidence="2">
    <location>
        <begin position="394"/>
        <end position="418"/>
    </location>
</feature>
<protein>
    <submittedName>
        <fullName evidence="6">UDP-phosphate galactose phosphotransferase</fullName>
    </submittedName>
</protein>
<evidence type="ECO:0000313" key="7">
    <source>
        <dbReference type="Proteomes" id="UP000028123"/>
    </source>
</evidence>
<evidence type="ECO:0000259" key="5">
    <source>
        <dbReference type="Pfam" id="PF13579"/>
    </source>
</evidence>
<feature type="domain" description="Glycosyl transferase family 1" evidence="3">
    <location>
        <begin position="190"/>
        <end position="354"/>
    </location>
</feature>